<organism evidence="1 2">
    <name type="scientific">Salinimicrobium oceani</name>
    <dbReference type="NCBI Taxonomy" id="2722702"/>
    <lineage>
        <taxon>Bacteria</taxon>
        <taxon>Pseudomonadati</taxon>
        <taxon>Bacteroidota</taxon>
        <taxon>Flavobacteriia</taxon>
        <taxon>Flavobacteriales</taxon>
        <taxon>Flavobacteriaceae</taxon>
        <taxon>Salinimicrobium</taxon>
    </lineage>
</organism>
<sequence>MNPLMFGIDIADNRPPLVSGVYVYPLAEDAHVNGSAERQKLRLIPQQDGSFQAEKLEACGDIGFGINTVDQLDAAPNQNGVFRIETSANGENMLQLNFEKFS</sequence>
<feature type="non-terminal residue" evidence="1">
    <location>
        <position position="102"/>
    </location>
</feature>
<keyword evidence="2" id="KW-1185">Reference proteome</keyword>
<name>A0ABX1D4X6_9FLAO</name>
<dbReference type="Proteomes" id="UP000703674">
    <property type="component" value="Unassembled WGS sequence"/>
</dbReference>
<accession>A0ABX1D4X6</accession>
<dbReference type="EMBL" id="JAAVJR010001226">
    <property type="protein sequence ID" value="NJW55505.1"/>
    <property type="molecule type" value="Genomic_DNA"/>
</dbReference>
<proteinExistence type="predicted"/>
<reference evidence="1 2" key="1">
    <citation type="submission" date="2020-03" db="EMBL/GenBank/DDBJ databases">
        <title>Salinimicrobium sp. nov, isolated from SCS.</title>
        <authorList>
            <person name="Cao W.R."/>
        </authorList>
    </citation>
    <scope>NUCLEOTIDE SEQUENCE [LARGE SCALE GENOMIC DNA]</scope>
    <source>
        <strain evidence="2">J15B91</strain>
    </source>
</reference>
<evidence type="ECO:0000313" key="1">
    <source>
        <dbReference type="EMBL" id="NJW55505.1"/>
    </source>
</evidence>
<comment type="caution">
    <text evidence="1">The sequence shown here is derived from an EMBL/GenBank/DDBJ whole genome shotgun (WGS) entry which is preliminary data.</text>
</comment>
<gene>
    <name evidence="1" type="ORF">HC175_21565</name>
</gene>
<protein>
    <submittedName>
        <fullName evidence="1">M23 family peptidase</fullName>
    </submittedName>
</protein>
<evidence type="ECO:0000313" key="2">
    <source>
        <dbReference type="Proteomes" id="UP000703674"/>
    </source>
</evidence>